<proteinExistence type="predicted"/>
<reference evidence="1 2" key="1">
    <citation type="submission" date="2015-03" db="EMBL/GenBank/DDBJ databases">
        <authorList>
            <person name="Murphy D."/>
        </authorList>
    </citation>
    <scope>NUCLEOTIDE SEQUENCE [LARGE SCALE GENOMIC DNA]</scope>
    <source>
        <strain evidence="1 2">FCF326</strain>
    </source>
</reference>
<organism evidence="1 2">
    <name type="scientific">Yersinia kristensenii</name>
    <dbReference type="NCBI Taxonomy" id="28152"/>
    <lineage>
        <taxon>Bacteria</taxon>
        <taxon>Pseudomonadati</taxon>
        <taxon>Pseudomonadota</taxon>
        <taxon>Gammaproteobacteria</taxon>
        <taxon>Enterobacterales</taxon>
        <taxon>Yersiniaceae</taxon>
        <taxon>Yersinia</taxon>
    </lineage>
</organism>
<protein>
    <submittedName>
        <fullName evidence="1">Uncharacterized protein</fullName>
    </submittedName>
</protein>
<dbReference type="AlphaFoldDB" id="A0A0T9L8C0"/>
<dbReference type="EMBL" id="CPYI01000006">
    <property type="protein sequence ID" value="CNE67210.1"/>
    <property type="molecule type" value="Genomic_DNA"/>
</dbReference>
<dbReference type="RefSeq" id="WP_049557738.1">
    <property type="nucleotide sequence ID" value="NZ_CAWMAB010000006.1"/>
</dbReference>
<sequence>MSIDIACYTSINVDELKERLDVVRAKYNHLFDGPYFMFEPRTILSRQQLELIDDRVEKYNQETKLLIAEEFGLKEPKSHFLIAVNDKSFPELNTSGIADVFRQELGEGNIIVLLNGEDLI</sequence>
<dbReference type="Gene3D" id="3.30.70.2920">
    <property type="match status" value="1"/>
</dbReference>
<name>A0A0T9L8C0_YERKR</name>
<evidence type="ECO:0000313" key="1">
    <source>
        <dbReference type="EMBL" id="CNE67210.1"/>
    </source>
</evidence>
<gene>
    <name evidence="1" type="ORF">ERS008491_01945</name>
</gene>
<dbReference type="InterPro" id="IPR033805">
    <property type="entry name" value="CdiI_Bp1026b-like"/>
</dbReference>
<dbReference type="CDD" id="cd13443">
    <property type="entry name" value="CDI_inhibitor_Bp1026b_like"/>
    <property type="match status" value="1"/>
</dbReference>
<accession>A0A0T9L8C0</accession>
<dbReference type="InterPro" id="IPR053759">
    <property type="entry name" value="CDI_Immunity_Comp"/>
</dbReference>
<dbReference type="Proteomes" id="UP000045824">
    <property type="component" value="Unassembled WGS sequence"/>
</dbReference>
<evidence type="ECO:0000313" key="2">
    <source>
        <dbReference type="Proteomes" id="UP000045824"/>
    </source>
</evidence>